<dbReference type="STRING" id="1777140.AWB79_02231"/>
<comment type="caution">
    <text evidence="3">The sequence shown here is derived from an EMBL/GenBank/DDBJ whole genome shotgun (WGS) entry which is preliminary data.</text>
</comment>
<dbReference type="AlphaFoldDB" id="A0A158ADS9"/>
<evidence type="ECO:0000256" key="1">
    <source>
        <dbReference type="SAM" id="MobiDB-lite"/>
    </source>
</evidence>
<dbReference type="OrthoDB" id="6687316at2"/>
<accession>A0A158ADS9</accession>
<protein>
    <submittedName>
        <fullName evidence="3">Integral membrane protein-like protein</fullName>
    </submittedName>
</protein>
<dbReference type="EMBL" id="FCOA02000005">
    <property type="protein sequence ID" value="SAK55869.1"/>
    <property type="molecule type" value="Genomic_DNA"/>
</dbReference>
<feature type="compositionally biased region" description="Low complexity" evidence="1">
    <location>
        <begin position="21"/>
        <end position="31"/>
    </location>
</feature>
<dbReference type="Pfam" id="PF11776">
    <property type="entry name" value="RcnB"/>
    <property type="match status" value="1"/>
</dbReference>
<feature type="compositionally biased region" description="Basic and acidic residues" evidence="1">
    <location>
        <begin position="79"/>
        <end position="91"/>
    </location>
</feature>
<keyword evidence="2" id="KW-0732">Signal</keyword>
<gene>
    <name evidence="3" type="ORF">AWB79_02231</name>
</gene>
<dbReference type="RefSeq" id="WP_061167471.1">
    <property type="nucleotide sequence ID" value="NZ_FCOA02000005.1"/>
</dbReference>
<sequence length="144" mass="15596">MKKNRIVAALLCATIGLTTGAAFAQPAPGGPDQNRDMRGAPGGPGHGPDMRGPDVHGQDMHGQDMHGHDAPRPPQHANEAPRHPDWRKGERLQSEYRNHEYVVDDWHGHGLRQPPRGYQWVGVGADYLLVAVASGVIAQVVLSQ</sequence>
<evidence type="ECO:0000256" key="2">
    <source>
        <dbReference type="SAM" id="SignalP"/>
    </source>
</evidence>
<proteinExistence type="predicted"/>
<evidence type="ECO:0000313" key="4">
    <source>
        <dbReference type="Proteomes" id="UP000054851"/>
    </source>
</evidence>
<feature type="signal peptide" evidence="2">
    <location>
        <begin position="1"/>
        <end position="24"/>
    </location>
</feature>
<dbReference type="Gene3D" id="3.10.450.160">
    <property type="entry name" value="inner membrane protein cigr"/>
    <property type="match status" value="1"/>
</dbReference>
<name>A0A158ADS9_9BURK</name>
<dbReference type="Proteomes" id="UP000054851">
    <property type="component" value="Unassembled WGS sequence"/>
</dbReference>
<dbReference type="InterPro" id="IPR024572">
    <property type="entry name" value="RcnB"/>
</dbReference>
<evidence type="ECO:0000313" key="3">
    <source>
        <dbReference type="EMBL" id="SAK55869.1"/>
    </source>
</evidence>
<feature type="compositionally biased region" description="Basic and acidic residues" evidence="1">
    <location>
        <begin position="48"/>
        <end position="71"/>
    </location>
</feature>
<organism evidence="3 4">
    <name type="scientific">Caballeronia hypogeia</name>
    <dbReference type="NCBI Taxonomy" id="1777140"/>
    <lineage>
        <taxon>Bacteria</taxon>
        <taxon>Pseudomonadati</taxon>
        <taxon>Pseudomonadota</taxon>
        <taxon>Betaproteobacteria</taxon>
        <taxon>Burkholderiales</taxon>
        <taxon>Burkholderiaceae</taxon>
        <taxon>Caballeronia</taxon>
    </lineage>
</organism>
<feature type="region of interest" description="Disordered" evidence="1">
    <location>
        <begin position="21"/>
        <end position="91"/>
    </location>
</feature>
<feature type="chain" id="PRO_5007620427" evidence="2">
    <location>
        <begin position="25"/>
        <end position="144"/>
    </location>
</feature>
<keyword evidence="4" id="KW-1185">Reference proteome</keyword>
<reference evidence="3" key="1">
    <citation type="submission" date="2016-01" db="EMBL/GenBank/DDBJ databases">
        <authorList>
            <person name="Peeters C."/>
        </authorList>
    </citation>
    <scope>NUCLEOTIDE SEQUENCE</scope>
    <source>
        <strain evidence="3">LMG 29322</strain>
    </source>
</reference>